<evidence type="ECO:0000256" key="1">
    <source>
        <dbReference type="SAM" id="MobiDB-lite"/>
    </source>
</evidence>
<dbReference type="GeneID" id="9040882"/>
<gene>
    <name evidence="3" type="ORF">Pmar_PMAR013764</name>
</gene>
<dbReference type="OrthoDB" id="458728at2759"/>
<dbReference type="OMA" id="VAANPCE"/>
<feature type="chain" id="PRO_5002952586" evidence="2">
    <location>
        <begin position="19"/>
        <end position="434"/>
    </location>
</feature>
<sequence>MAFFLTFFLSVLPLTTVGLVTNILRSTAGDIPRILHIVGAGNNPPGLQGLSDAWQQFFPEPLYHHHYWDVLGPDSTACFKKHFPSYLPLFLKQQISVRMASLRYCALFDSGGVSADPGIVVQPGFPHDLLMGGRVSMVNLPLAGTSQYGLFMASPRAHPLWRQVMPQVMQYFQQYPPVPCDGPDSCDVADPCNEEPCEMPSPVVVTASVPCQGSGPCPDQSLGNVVYSQVATPCSGREPCGDTTTPVVVAANPCDGNEPCDDSEPTADDTRLSTASNSPPAGMVPYAVGRGSSGGGTSSPSLSGSPAFQVVSFPMSSLLERVGVKSRMHFADCSRAEYIMTSYCSSATTTGGGGATTARTVHESRQYKSSSGGNPIPPPLPSFYYYPPIGPHPYPMMVPPPLPYIPYQGLDYSPNGASLSERALEDVKDMAVQS</sequence>
<name>C5LY85_PERM5</name>
<protein>
    <submittedName>
        <fullName evidence="3">Uncharacterized protein</fullName>
    </submittedName>
</protein>
<feature type="signal peptide" evidence="2">
    <location>
        <begin position="1"/>
        <end position="18"/>
    </location>
</feature>
<dbReference type="InParanoid" id="C5LY85"/>
<accession>C5LY85</accession>
<evidence type="ECO:0000313" key="4">
    <source>
        <dbReference type="Proteomes" id="UP000007800"/>
    </source>
</evidence>
<evidence type="ECO:0000313" key="3">
    <source>
        <dbReference type="EMBL" id="EEQ98415.1"/>
    </source>
</evidence>
<keyword evidence="4" id="KW-1185">Reference proteome</keyword>
<feature type="compositionally biased region" description="Acidic residues" evidence="1">
    <location>
        <begin position="258"/>
        <end position="267"/>
    </location>
</feature>
<proteinExistence type="predicted"/>
<dbReference type="RefSeq" id="XP_002765698.1">
    <property type="nucleotide sequence ID" value="XM_002765652.1"/>
</dbReference>
<dbReference type="EMBL" id="GG686772">
    <property type="protein sequence ID" value="EEQ98415.1"/>
    <property type="molecule type" value="Genomic_DNA"/>
</dbReference>
<dbReference type="AlphaFoldDB" id="C5LY85"/>
<reference evidence="3 4" key="1">
    <citation type="submission" date="2008-07" db="EMBL/GenBank/DDBJ databases">
        <authorList>
            <person name="El-Sayed N."/>
            <person name="Caler E."/>
            <person name="Inman J."/>
            <person name="Amedeo P."/>
            <person name="Hass B."/>
            <person name="Wortman J."/>
        </authorList>
    </citation>
    <scope>NUCLEOTIDE SEQUENCE [LARGE SCALE GENOMIC DNA]</scope>
    <source>
        <strain evidence="4">ATCC 50983 / TXsc</strain>
    </source>
</reference>
<evidence type="ECO:0000256" key="2">
    <source>
        <dbReference type="SAM" id="SignalP"/>
    </source>
</evidence>
<organism evidence="4">
    <name type="scientific">Perkinsus marinus (strain ATCC 50983 / TXsc)</name>
    <dbReference type="NCBI Taxonomy" id="423536"/>
    <lineage>
        <taxon>Eukaryota</taxon>
        <taxon>Sar</taxon>
        <taxon>Alveolata</taxon>
        <taxon>Perkinsozoa</taxon>
        <taxon>Perkinsea</taxon>
        <taxon>Perkinsida</taxon>
        <taxon>Perkinsidae</taxon>
        <taxon>Perkinsus</taxon>
    </lineage>
</organism>
<keyword evidence="2" id="KW-0732">Signal</keyword>
<feature type="region of interest" description="Disordered" evidence="1">
    <location>
        <begin position="256"/>
        <end position="303"/>
    </location>
</feature>
<dbReference type="Proteomes" id="UP000007800">
    <property type="component" value="Unassembled WGS sequence"/>
</dbReference>